<evidence type="ECO:0000256" key="1">
    <source>
        <dbReference type="SAM" id="SignalP"/>
    </source>
</evidence>
<evidence type="ECO:0000259" key="2">
    <source>
        <dbReference type="SMART" id="SM00743"/>
    </source>
</evidence>
<dbReference type="SMART" id="SM00743">
    <property type="entry name" value="Agenet"/>
    <property type="match status" value="1"/>
</dbReference>
<comment type="caution">
    <text evidence="3">The sequence shown here is derived from an EMBL/GenBank/DDBJ whole genome shotgun (WGS) entry which is preliminary data.</text>
</comment>
<evidence type="ECO:0000313" key="4">
    <source>
        <dbReference type="Proteomes" id="UP001642260"/>
    </source>
</evidence>
<dbReference type="InterPro" id="IPR014002">
    <property type="entry name" value="Agenet_dom_plant"/>
</dbReference>
<keyword evidence="1" id="KW-0732">Signal</keyword>
<organism evidence="3 4">
    <name type="scientific">Eruca vesicaria subsp. sativa</name>
    <name type="common">Garden rocket</name>
    <name type="synonym">Eruca sativa</name>
    <dbReference type="NCBI Taxonomy" id="29727"/>
    <lineage>
        <taxon>Eukaryota</taxon>
        <taxon>Viridiplantae</taxon>
        <taxon>Streptophyta</taxon>
        <taxon>Embryophyta</taxon>
        <taxon>Tracheophyta</taxon>
        <taxon>Spermatophyta</taxon>
        <taxon>Magnoliopsida</taxon>
        <taxon>eudicotyledons</taxon>
        <taxon>Gunneridae</taxon>
        <taxon>Pentapetalae</taxon>
        <taxon>rosids</taxon>
        <taxon>malvids</taxon>
        <taxon>Brassicales</taxon>
        <taxon>Brassicaceae</taxon>
        <taxon>Brassiceae</taxon>
        <taxon>Eruca</taxon>
    </lineage>
</organism>
<dbReference type="AlphaFoldDB" id="A0ABC8LR88"/>
<dbReference type="EMBL" id="CAKOAT010697376">
    <property type="protein sequence ID" value="CAH8386109.1"/>
    <property type="molecule type" value="Genomic_DNA"/>
</dbReference>
<dbReference type="Proteomes" id="UP001642260">
    <property type="component" value="Unassembled WGS sequence"/>
</dbReference>
<dbReference type="PANTHER" id="PTHR36805">
    <property type="entry name" value="AGENET DOMAIN-CONTAINING PROTEIN"/>
    <property type="match status" value="1"/>
</dbReference>
<feature type="chain" id="PRO_5044828570" description="Agenet domain-containing protein" evidence="1">
    <location>
        <begin position="23"/>
        <end position="220"/>
    </location>
</feature>
<feature type="domain" description="Agenet" evidence="2">
    <location>
        <begin position="62"/>
        <end position="120"/>
    </location>
</feature>
<proteinExistence type="predicted"/>
<gene>
    <name evidence="3" type="ORF">ERUC_LOCUS38592</name>
</gene>
<evidence type="ECO:0000313" key="3">
    <source>
        <dbReference type="EMBL" id="CAH8386109.1"/>
    </source>
</evidence>
<accession>A0ABC8LR88</accession>
<reference evidence="3 4" key="1">
    <citation type="submission" date="2022-03" db="EMBL/GenBank/DDBJ databases">
        <authorList>
            <person name="Macdonald S."/>
            <person name="Ahmed S."/>
            <person name="Newling K."/>
        </authorList>
    </citation>
    <scope>NUCLEOTIDE SEQUENCE [LARGE SCALE GENOMIC DNA]</scope>
</reference>
<keyword evidence="4" id="KW-1185">Reference proteome</keyword>
<sequence>MSRSSFVVIVFIKLWCRFSSRSVVVSDEIHLHSLIVELGFDASQVLCGGGEQEDLDVVVVHGLWKVGDLVDWWKDDCYLSGTVREVNEEVSIELLPKPYGEGGSYDAVFKDLCPSLEWSLEDGWIVPFSKDGEKRQCAKLMKLPSEMKGEDETREEKKVRVKLVGDEGLALNIMESDSAEAAVMDLEEVVVRIEWIKGMLSLNVPNSETSTWICENGSIF</sequence>
<dbReference type="PANTHER" id="PTHR36805:SF7">
    <property type="entry name" value="AGENET DOMAIN-CONTAINING PROTEIN"/>
    <property type="match status" value="1"/>
</dbReference>
<name>A0ABC8LR88_ERUVS</name>
<protein>
    <recommendedName>
        <fullName evidence="2">Agenet domain-containing protein</fullName>
    </recommendedName>
</protein>
<feature type="signal peptide" evidence="1">
    <location>
        <begin position="1"/>
        <end position="22"/>
    </location>
</feature>